<dbReference type="AlphaFoldDB" id="A0A2P5I5W3"/>
<keyword evidence="7" id="KW-1185">Reference proteome</keyword>
<comment type="subunit">
    <text evidence="4">Component of the Mediator complex.</text>
</comment>
<keyword evidence="3 4" id="KW-0539">Nucleus</keyword>
<dbReference type="GO" id="GO:0003712">
    <property type="term" value="F:transcription coregulator activity"/>
    <property type="evidence" value="ECO:0007669"/>
    <property type="project" value="InterPro"/>
</dbReference>
<sequence length="230" mass="23966">MEQSDPPVDIHAPFTRAERMQQLADIDRDIASLLDLTGMAIQSLGRQSLPPAPATNSTGPGAPDQQQEAQSQSQSQSQPQPQPQPTAAEQTRQFEEAMNKFLSTLHSVDARLKRQILGLDEAGIISLPSNKDAAAAARDSGKPKDGEDAGAGAGAAAAAAATAPGAKPALEPDGVGKVGDLDVGWLNSRSNQVEREMEAELWTKARRHLETLSGVAGAAGDRDGDASMTG</sequence>
<evidence type="ECO:0000313" key="6">
    <source>
        <dbReference type="EMBL" id="POS77908.1"/>
    </source>
</evidence>
<feature type="region of interest" description="Disordered" evidence="5">
    <location>
        <begin position="44"/>
        <end position="95"/>
    </location>
</feature>
<accession>A0A2P5I5W3</accession>
<dbReference type="EMBL" id="MAVT02000230">
    <property type="protein sequence ID" value="POS77908.1"/>
    <property type="molecule type" value="Genomic_DNA"/>
</dbReference>
<organism evidence="6 7">
    <name type="scientific">Diaporthe helianthi</name>
    <dbReference type="NCBI Taxonomy" id="158607"/>
    <lineage>
        <taxon>Eukaryota</taxon>
        <taxon>Fungi</taxon>
        <taxon>Dikarya</taxon>
        <taxon>Ascomycota</taxon>
        <taxon>Pezizomycotina</taxon>
        <taxon>Sordariomycetes</taxon>
        <taxon>Sordariomycetidae</taxon>
        <taxon>Diaporthales</taxon>
        <taxon>Diaporthaceae</taxon>
        <taxon>Diaporthe</taxon>
    </lineage>
</organism>
<evidence type="ECO:0000256" key="3">
    <source>
        <dbReference type="ARBA" id="ARBA00023242"/>
    </source>
</evidence>
<evidence type="ECO:0000313" key="7">
    <source>
        <dbReference type="Proteomes" id="UP000094444"/>
    </source>
</evidence>
<proteinExistence type="inferred from homology"/>
<comment type="similarity">
    <text evidence="2 4">Belongs to the Mediator complex subunit 11 family.</text>
</comment>
<comment type="subcellular location">
    <subcellularLocation>
        <location evidence="1 4">Nucleus</location>
    </subcellularLocation>
</comment>
<comment type="caution">
    <text evidence="6">The sequence shown here is derived from an EMBL/GenBank/DDBJ whole genome shotgun (WGS) entry which is preliminary data.</text>
</comment>
<keyword evidence="4" id="KW-0804">Transcription</keyword>
<dbReference type="GO" id="GO:0006357">
    <property type="term" value="P:regulation of transcription by RNA polymerase II"/>
    <property type="evidence" value="ECO:0007669"/>
    <property type="project" value="InterPro"/>
</dbReference>
<dbReference type="InParanoid" id="A0A2P5I5W3"/>
<reference evidence="6" key="1">
    <citation type="submission" date="2017-09" db="EMBL/GenBank/DDBJ databases">
        <title>Polyketide synthases of a Diaporthe helianthi virulent isolate.</title>
        <authorList>
            <person name="Baroncelli R."/>
        </authorList>
    </citation>
    <scope>NUCLEOTIDE SEQUENCE [LARGE SCALE GENOMIC DNA]</scope>
    <source>
        <strain evidence="6">7/96</strain>
    </source>
</reference>
<protein>
    <recommendedName>
        <fullName evidence="4">Mediator of RNA polymerase II transcription subunit 11</fullName>
    </recommendedName>
    <alternativeName>
        <fullName evidence="4">Mediator complex subunit 11</fullName>
    </alternativeName>
</protein>
<evidence type="ECO:0000256" key="4">
    <source>
        <dbReference type="RuleBase" id="RU364147"/>
    </source>
</evidence>
<comment type="function">
    <text evidence="4">Component of the Mediator complex, a coactivator involved in the regulated transcription of nearly all RNA polymerase II-dependent genes. Mediator functions as a bridge to convey information from gene-specific regulatory proteins to the basal RNA polymerase II transcription machinery. Mediator is recruited to promoters by direct interactions with regulatory proteins and serves as a scaffold for the assembly of a functional pre-initiation complex with RNA polymerase II and the general transcription factors.</text>
</comment>
<dbReference type="Gene3D" id="1.10.287.3490">
    <property type="match status" value="1"/>
</dbReference>
<evidence type="ECO:0000256" key="1">
    <source>
        <dbReference type="ARBA" id="ARBA00004123"/>
    </source>
</evidence>
<dbReference type="PANTHER" id="PTHR22890">
    <property type="entry name" value="MEDIATOR OF RNA POLYMERASE II TRANSCRIPTION SUBUNIT 11"/>
    <property type="match status" value="1"/>
</dbReference>
<evidence type="ECO:0000256" key="5">
    <source>
        <dbReference type="SAM" id="MobiDB-lite"/>
    </source>
</evidence>
<keyword evidence="4" id="KW-0010">Activator</keyword>
<dbReference type="Proteomes" id="UP000094444">
    <property type="component" value="Unassembled WGS sequence"/>
</dbReference>
<dbReference type="Pfam" id="PF10280">
    <property type="entry name" value="Med11"/>
    <property type="match status" value="1"/>
</dbReference>
<feature type="compositionally biased region" description="Low complexity" evidence="5">
    <location>
        <begin position="154"/>
        <end position="175"/>
    </location>
</feature>
<keyword evidence="4" id="KW-0805">Transcription regulation</keyword>
<evidence type="ECO:0000256" key="2">
    <source>
        <dbReference type="ARBA" id="ARBA00008186"/>
    </source>
</evidence>
<feature type="compositionally biased region" description="Low complexity" evidence="5">
    <location>
        <begin position="65"/>
        <end position="91"/>
    </location>
</feature>
<dbReference type="OrthoDB" id="5418434at2759"/>
<dbReference type="InterPro" id="IPR019404">
    <property type="entry name" value="Mediator_Med11"/>
</dbReference>
<name>A0A2P5I5W3_DIAHE</name>
<dbReference type="GO" id="GO:0016592">
    <property type="term" value="C:mediator complex"/>
    <property type="evidence" value="ECO:0007669"/>
    <property type="project" value="InterPro"/>
</dbReference>
<feature type="region of interest" description="Disordered" evidence="5">
    <location>
        <begin position="131"/>
        <end position="181"/>
    </location>
</feature>
<gene>
    <name evidence="4" type="primary">MED11</name>
    <name evidence="6" type="ORF">DHEL01_v203700</name>
</gene>
<dbReference type="STRING" id="158607.A0A2P5I5W3"/>